<evidence type="ECO:0000256" key="8">
    <source>
        <dbReference type="ARBA" id="ARBA00025193"/>
    </source>
</evidence>
<dbReference type="AlphaFoldDB" id="A0A0T6AZA8"/>
<evidence type="ECO:0000256" key="5">
    <source>
        <dbReference type="ARBA" id="ARBA00023125"/>
    </source>
</evidence>
<keyword evidence="6" id="KW-0804">Transcription</keyword>
<evidence type="ECO:0000256" key="9">
    <source>
        <dbReference type="ARBA" id="ARBA00025958"/>
    </source>
</evidence>
<comment type="subunit">
    <text evidence="9">Part of the SNAPc complex composed of 5 subunits: SNAPC1, SNAPC2, SNAPC3, SNAPC4 and SNAPC5. SNAPC3 interacts with SNAPC1.</text>
</comment>
<dbReference type="OrthoDB" id="46583at2759"/>
<evidence type="ECO:0000256" key="6">
    <source>
        <dbReference type="ARBA" id="ARBA00023163"/>
    </source>
</evidence>
<dbReference type="GO" id="GO:0005634">
    <property type="term" value="C:nucleus"/>
    <property type="evidence" value="ECO:0007669"/>
    <property type="project" value="UniProtKB-SubCell"/>
</dbReference>
<reference evidence="11 12" key="1">
    <citation type="submission" date="2015-09" db="EMBL/GenBank/DDBJ databases">
        <title>Draft genome of the scarab beetle Oryctes borbonicus.</title>
        <authorList>
            <person name="Meyer J.M."/>
            <person name="Markov G.V."/>
            <person name="Baskaran P."/>
            <person name="Herrmann M."/>
            <person name="Sommer R.J."/>
            <person name="Roedelsperger C."/>
        </authorList>
    </citation>
    <scope>NUCLEOTIDE SEQUENCE [LARGE SCALE GENOMIC DNA]</scope>
    <source>
        <strain evidence="11">OB123</strain>
        <tissue evidence="11">Whole animal</tissue>
    </source>
</reference>
<evidence type="ECO:0000256" key="4">
    <source>
        <dbReference type="ARBA" id="ARBA00023015"/>
    </source>
</evidence>
<sequence length="179" mass="20186">MKIQRDYGVPEAANKLETIQAKLKYDNIQPRKKEFDNVMLKQNVNSSDGTHDLTLNNSLVVVRIYLPFSTTLKKLSRRGDKLKCSHEIVALTSNLLSELRDQILCASDNGLCVDIDDLKARPVSDVKLEYPSGLIGIDDVLYVDMRASNAVDYSEVIKQWGVQKNIAKFKVVQMDQVSI</sequence>
<keyword evidence="7" id="KW-0539">Nucleus</keyword>
<evidence type="ECO:0000256" key="3">
    <source>
        <dbReference type="ARBA" id="ARBA00013634"/>
    </source>
</evidence>
<dbReference type="EMBL" id="LJIG01022458">
    <property type="protein sequence ID" value="KRT80473.1"/>
    <property type="molecule type" value="Genomic_DNA"/>
</dbReference>
<protein>
    <recommendedName>
        <fullName evidence="3">snRNA-activating protein complex subunit 3</fullName>
    </recommendedName>
    <alternativeName>
        <fullName evidence="10">Small nuclear RNA-activating complex polypeptide 3</fullName>
    </alternativeName>
</protein>
<organism evidence="11 12">
    <name type="scientific">Oryctes borbonicus</name>
    <dbReference type="NCBI Taxonomy" id="1629725"/>
    <lineage>
        <taxon>Eukaryota</taxon>
        <taxon>Metazoa</taxon>
        <taxon>Ecdysozoa</taxon>
        <taxon>Arthropoda</taxon>
        <taxon>Hexapoda</taxon>
        <taxon>Insecta</taxon>
        <taxon>Pterygota</taxon>
        <taxon>Neoptera</taxon>
        <taxon>Endopterygota</taxon>
        <taxon>Coleoptera</taxon>
        <taxon>Polyphaga</taxon>
        <taxon>Scarabaeiformia</taxon>
        <taxon>Scarabaeidae</taxon>
        <taxon>Dynastinae</taxon>
        <taxon>Oryctes</taxon>
    </lineage>
</organism>
<dbReference type="GO" id="GO:0003681">
    <property type="term" value="F:bent DNA binding"/>
    <property type="evidence" value="ECO:0007669"/>
    <property type="project" value="TreeGrafter"/>
</dbReference>
<dbReference type="PANTHER" id="PTHR13421">
    <property type="entry name" value="SNRNA-ACTIVATING PROTEIN COMPLEX SUBUNIT 3"/>
    <property type="match status" value="1"/>
</dbReference>
<keyword evidence="12" id="KW-1185">Reference proteome</keyword>
<accession>A0A0T6AZA8</accession>
<evidence type="ECO:0000313" key="11">
    <source>
        <dbReference type="EMBL" id="KRT80473.1"/>
    </source>
</evidence>
<dbReference type="GO" id="GO:0001006">
    <property type="term" value="F:RNA polymerase III type 3 promoter sequence-specific DNA binding"/>
    <property type="evidence" value="ECO:0007669"/>
    <property type="project" value="TreeGrafter"/>
</dbReference>
<dbReference type="GO" id="GO:0042796">
    <property type="term" value="P:snRNA transcription by RNA polymerase III"/>
    <property type="evidence" value="ECO:0007669"/>
    <property type="project" value="TreeGrafter"/>
</dbReference>
<gene>
    <name evidence="11" type="ORF">AMK59_7000</name>
</gene>
<evidence type="ECO:0000256" key="1">
    <source>
        <dbReference type="ARBA" id="ARBA00004123"/>
    </source>
</evidence>
<evidence type="ECO:0000313" key="12">
    <source>
        <dbReference type="Proteomes" id="UP000051574"/>
    </source>
</evidence>
<dbReference type="GO" id="GO:0019185">
    <property type="term" value="C:snRNA-activating protein complex"/>
    <property type="evidence" value="ECO:0007669"/>
    <property type="project" value="TreeGrafter"/>
</dbReference>
<comment type="subcellular location">
    <subcellularLocation>
        <location evidence="1">Nucleus</location>
    </subcellularLocation>
</comment>
<dbReference type="InterPro" id="IPR022042">
    <property type="entry name" value="snRNA-activating_su3"/>
</dbReference>
<dbReference type="PANTHER" id="PTHR13421:SF16">
    <property type="entry name" value="SNRNA-ACTIVATING PROTEIN COMPLEX SUBUNIT 3"/>
    <property type="match status" value="1"/>
</dbReference>
<dbReference type="Proteomes" id="UP000051574">
    <property type="component" value="Unassembled WGS sequence"/>
</dbReference>
<dbReference type="GO" id="GO:0000978">
    <property type="term" value="F:RNA polymerase II cis-regulatory region sequence-specific DNA binding"/>
    <property type="evidence" value="ECO:0007669"/>
    <property type="project" value="TreeGrafter"/>
</dbReference>
<comment type="similarity">
    <text evidence="2">Belongs to the SNAPC3/SRD2 family.</text>
</comment>
<dbReference type="GO" id="GO:0042795">
    <property type="term" value="P:snRNA transcription by RNA polymerase II"/>
    <property type="evidence" value="ECO:0007669"/>
    <property type="project" value="TreeGrafter"/>
</dbReference>
<proteinExistence type="inferred from homology"/>
<evidence type="ECO:0000256" key="10">
    <source>
        <dbReference type="ARBA" id="ARBA00029606"/>
    </source>
</evidence>
<evidence type="ECO:0000256" key="2">
    <source>
        <dbReference type="ARBA" id="ARBA00010410"/>
    </source>
</evidence>
<dbReference type="GO" id="GO:0001046">
    <property type="term" value="F:core promoter sequence-specific DNA binding"/>
    <property type="evidence" value="ECO:0007669"/>
    <property type="project" value="TreeGrafter"/>
</dbReference>
<comment type="caution">
    <text evidence="11">The sequence shown here is derived from an EMBL/GenBank/DDBJ whole genome shotgun (WGS) entry which is preliminary data.</text>
</comment>
<keyword evidence="5" id="KW-0238">DNA-binding</keyword>
<name>A0A0T6AZA8_9SCAR</name>
<keyword evidence="4" id="KW-0805">Transcription regulation</keyword>
<dbReference type="Pfam" id="PF12251">
    <property type="entry name" value="SNAPC3"/>
    <property type="match status" value="1"/>
</dbReference>
<evidence type="ECO:0000256" key="7">
    <source>
        <dbReference type="ARBA" id="ARBA00023242"/>
    </source>
</evidence>
<comment type="function">
    <text evidence="8">Part of the SNAPc complex required for the transcription of both RNA polymerase II and III small-nuclear RNA genes. Binds to the proximal sequence element (PSE), a non-TATA-box basal promoter element common to these 2 types of genes. Recruits TBP and BRF2 to the U6 snRNA TATA box.</text>
</comment>